<dbReference type="RefSeq" id="WP_150086976.1">
    <property type="nucleotide sequence ID" value="NZ_VWSF01000002.1"/>
</dbReference>
<dbReference type="PRINTS" id="PR01438">
    <property type="entry name" value="UNVRSLSTRESS"/>
</dbReference>
<dbReference type="EMBL" id="VWSF01000002">
    <property type="protein sequence ID" value="KAA5548648.1"/>
    <property type="molecule type" value="Genomic_DNA"/>
</dbReference>
<dbReference type="SUPFAM" id="SSF52402">
    <property type="entry name" value="Adenine nucleotide alpha hydrolases-like"/>
    <property type="match status" value="1"/>
</dbReference>
<dbReference type="InterPro" id="IPR006015">
    <property type="entry name" value="Universal_stress_UspA"/>
</dbReference>
<comment type="similarity">
    <text evidence="1">Belongs to the universal stress protein A family.</text>
</comment>
<dbReference type="Pfam" id="PF00582">
    <property type="entry name" value="Usp"/>
    <property type="match status" value="1"/>
</dbReference>
<dbReference type="PANTHER" id="PTHR46268">
    <property type="entry name" value="STRESS RESPONSE PROTEIN NHAX"/>
    <property type="match status" value="1"/>
</dbReference>
<dbReference type="InterPro" id="IPR014729">
    <property type="entry name" value="Rossmann-like_a/b/a_fold"/>
</dbReference>
<dbReference type="Proteomes" id="UP000323426">
    <property type="component" value="Unassembled WGS sequence"/>
</dbReference>
<comment type="caution">
    <text evidence="3">The sequence shown here is derived from an EMBL/GenBank/DDBJ whole genome shotgun (WGS) entry which is preliminary data.</text>
</comment>
<evidence type="ECO:0000256" key="1">
    <source>
        <dbReference type="ARBA" id="ARBA00008791"/>
    </source>
</evidence>
<proteinExistence type="inferred from homology"/>
<protein>
    <submittedName>
        <fullName evidence="3">Universal stress protein</fullName>
    </submittedName>
</protein>
<sequence>MKNILVPTDFSQNATDAAHYAAALAHITGARLLLFHAYHVSVALADAADLSIDLDLENFENLNQTQIDKLAYDLHLTHGISVTRIMRPGFAADEIPAIAQRLKADLVVMGLRGKGQAAGSKVGQITAAIIQESNVPVLCVPAGFNFNSPFNFRYQLYATATQPEFNIKQKLHNLFGTIPEVTSEPLTNQNPKPVLPAITVPQPDFPGTSFEAGKMLLVADNPVLDYPDAGWLVISADKNTCQQIAVSNFLASYVEGQLQMPVLVLPDAS</sequence>
<accession>A0A5M6DM68</accession>
<organism evidence="3 4">
    <name type="scientific">Adhaeribacter rhizoryzae</name>
    <dbReference type="NCBI Taxonomy" id="2607907"/>
    <lineage>
        <taxon>Bacteria</taxon>
        <taxon>Pseudomonadati</taxon>
        <taxon>Bacteroidota</taxon>
        <taxon>Cytophagia</taxon>
        <taxon>Cytophagales</taxon>
        <taxon>Hymenobacteraceae</taxon>
        <taxon>Adhaeribacter</taxon>
    </lineage>
</organism>
<evidence type="ECO:0000313" key="3">
    <source>
        <dbReference type="EMBL" id="KAA5548648.1"/>
    </source>
</evidence>
<reference evidence="3 4" key="1">
    <citation type="submission" date="2019-09" db="EMBL/GenBank/DDBJ databases">
        <title>Genome sequence and assembly of Adhaeribacter sp.</title>
        <authorList>
            <person name="Chhetri G."/>
        </authorList>
    </citation>
    <scope>NUCLEOTIDE SEQUENCE [LARGE SCALE GENOMIC DNA]</scope>
    <source>
        <strain evidence="3 4">DK36</strain>
    </source>
</reference>
<dbReference type="AlphaFoldDB" id="A0A5M6DM68"/>
<keyword evidence="4" id="KW-1185">Reference proteome</keyword>
<dbReference type="PANTHER" id="PTHR46268:SF6">
    <property type="entry name" value="UNIVERSAL STRESS PROTEIN UP12"/>
    <property type="match status" value="1"/>
</dbReference>
<dbReference type="CDD" id="cd00293">
    <property type="entry name" value="USP-like"/>
    <property type="match status" value="1"/>
</dbReference>
<evidence type="ECO:0000259" key="2">
    <source>
        <dbReference type="Pfam" id="PF00582"/>
    </source>
</evidence>
<feature type="domain" description="UspA" evidence="2">
    <location>
        <begin position="1"/>
        <end position="141"/>
    </location>
</feature>
<dbReference type="Gene3D" id="3.40.50.620">
    <property type="entry name" value="HUPs"/>
    <property type="match status" value="1"/>
</dbReference>
<name>A0A5M6DM68_9BACT</name>
<gene>
    <name evidence="3" type="ORF">F0145_03785</name>
</gene>
<evidence type="ECO:0000313" key="4">
    <source>
        <dbReference type="Proteomes" id="UP000323426"/>
    </source>
</evidence>
<dbReference type="InterPro" id="IPR006016">
    <property type="entry name" value="UspA"/>
</dbReference>